<dbReference type="InterPro" id="IPR011009">
    <property type="entry name" value="Kinase-like_dom_sf"/>
</dbReference>
<gene>
    <name evidence="23" type="ORF">VNO80_25989</name>
</gene>
<dbReference type="SUPFAM" id="SSF56112">
    <property type="entry name" value="Protein kinase-like (PK-like)"/>
    <property type="match status" value="2"/>
</dbReference>
<evidence type="ECO:0000256" key="20">
    <source>
        <dbReference type="SAM" id="SignalP"/>
    </source>
</evidence>
<dbReference type="AlphaFoldDB" id="A0AAN9M0C4"/>
<dbReference type="InterPro" id="IPR038408">
    <property type="entry name" value="GNK2_sf"/>
</dbReference>
<dbReference type="EC" id="2.7.11.1" evidence="2"/>
<evidence type="ECO:0000256" key="11">
    <source>
        <dbReference type="ARBA" id="ARBA00022989"/>
    </source>
</evidence>
<feature type="domain" description="Gnk2-homologous" evidence="22">
    <location>
        <begin position="30"/>
        <end position="138"/>
    </location>
</feature>
<dbReference type="Pfam" id="PF01657">
    <property type="entry name" value="Stress-antifung"/>
    <property type="match status" value="2"/>
</dbReference>
<dbReference type="Proteomes" id="UP001374584">
    <property type="component" value="Unassembled WGS sequence"/>
</dbReference>
<comment type="caution">
    <text evidence="23">The sequence shown here is derived from an EMBL/GenBank/DDBJ whole genome shotgun (WGS) entry which is preliminary data.</text>
</comment>
<dbReference type="FunFam" id="3.30.200.20:FF:000195">
    <property type="entry name" value="G-type lectin S-receptor-like serine/threonine-protein kinase"/>
    <property type="match status" value="2"/>
</dbReference>
<evidence type="ECO:0000256" key="5">
    <source>
        <dbReference type="ARBA" id="ARBA00022692"/>
    </source>
</evidence>
<evidence type="ECO:0000256" key="8">
    <source>
        <dbReference type="ARBA" id="ARBA00022741"/>
    </source>
</evidence>
<dbReference type="Pfam" id="PF07714">
    <property type="entry name" value="PK_Tyr_Ser-Thr"/>
    <property type="match status" value="2"/>
</dbReference>
<feature type="domain" description="Gnk2-homologous" evidence="22">
    <location>
        <begin position="781"/>
        <end position="886"/>
    </location>
</feature>
<keyword evidence="3" id="KW-0723">Serine/threonine-protein kinase</keyword>
<dbReference type="Gene3D" id="3.30.200.20">
    <property type="entry name" value="Phosphorylase Kinase, domain 1"/>
    <property type="match status" value="2"/>
</dbReference>
<evidence type="ECO:0000256" key="9">
    <source>
        <dbReference type="ARBA" id="ARBA00022777"/>
    </source>
</evidence>
<evidence type="ECO:0000256" key="4">
    <source>
        <dbReference type="ARBA" id="ARBA00022679"/>
    </source>
</evidence>
<proteinExistence type="predicted"/>
<dbReference type="FunFam" id="1.10.510.10:FF:000129">
    <property type="entry name" value="cysteine-rich receptor-like protein kinase 10"/>
    <property type="match status" value="2"/>
</dbReference>
<dbReference type="Gene3D" id="3.30.430.20">
    <property type="entry name" value="Gnk2 domain, C-X8-C-X2-C motif"/>
    <property type="match status" value="4"/>
</dbReference>
<dbReference type="InterPro" id="IPR000719">
    <property type="entry name" value="Prot_kinase_dom"/>
</dbReference>
<dbReference type="InterPro" id="IPR021820">
    <property type="entry name" value="S-locus_recpt_kinase_C"/>
</dbReference>
<keyword evidence="9" id="KW-0418">Kinase</keyword>
<feature type="domain" description="Protein kinase" evidence="21">
    <location>
        <begin position="322"/>
        <end position="609"/>
    </location>
</feature>
<evidence type="ECO:0000256" key="7">
    <source>
        <dbReference type="ARBA" id="ARBA00022737"/>
    </source>
</evidence>
<dbReference type="InterPro" id="IPR017441">
    <property type="entry name" value="Protein_kinase_ATP_BS"/>
</dbReference>
<name>A0AAN9M0C4_PHACN</name>
<evidence type="ECO:0000256" key="13">
    <source>
        <dbReference type="ARBA" id="ARBA00023157"/>
    </source>
</evidence>
<evidence type="ECO:0000256" key="6">
    <source>
        <dbReference type="ARBA" id="ARBA00022729"/>
    </source>
</evidence>
<dbReference type="Pfam" id="PF11883">
    <property type="entry name" value="DUF3403"/>
    <property type="match status" value="1"/>
</dbReference>
<organism evidence="23 24">
    <name type="scientific">Phaseolus coccineus</name>
    <name type="common">Scarlet runner bean</name>
    <name type="synonym">Phaseolus multiflorus</name>
    <dbReference type="NCBI Taxonomy" id="3886"/>
    <lineage>
        <taxon>Eukaryota</taxon>
        <taxon>Viridiplantae</taxon>
        <taxon>Streptophyta</taxon>
        <taxon>Embryophyta</taxon>
        <taxon>Tracheophyta</taxon>
        <taxon>Spermatophyta</taxon>
        <taxon>Magnoliopsida</taxon>
        <taxon>eudicotyledons</taxon>
        <taxon>Gunneridae</taxon>
        <taxon>Pentapetalae</taxon>
        <taxon>rosids</taxon>
        <taxon>fabids</taxon>
        <taxon>Fabales</taxon>
        <taxon>Fabaceae</taxon>
        <taxon>Papilionoideae</taxon>
        <taxon>50 kb inversion clade</taxon>
        <taxon>NPAAA clade</taxon>
        <taxon>indigoferoid/millettioid clade</taxon>
        <taxon>Phaseoleae</taxon>
        <taxon>Phaseolus</taxon>
    </lineage>
</organism>
<evidence type="ECO:0000256" key="10">
    <source>
        <dbReference type="ARBA" id="ARBA00022840"/>
    </source>
</evidence>
<feature type="transmembrane region" description="Helical" evidence="19">
    <location>
        <begin position="644"/>
        <end position="661"/>
    </location>
</feature>
<evidence type="ECO:0000256" key="17">
    <source>
        <dbReference type="ARBA" id="ARBA00048679"/>
    </source>
</evidence>
<keyword evidence="7" id="KW-0677">Repeat</keyword>
<protein>
    <recommendedName>
        <fullName evidence="2">non-specific serine/threonine protein kinase</fullName>
        <ecNumber evidence="2">2.7.11.1</ecNumber>
    </recommendedName>
</protein>
<evidence type="ECO:0000256" key="16">
    <source>
        <dbReference type="ARBA" id="ARBA00047899"/>
    </source>
</evidence>
<dbReference type="PROSITE" id="PS50011">
    <property type="entry name" value="PROTEIN_KINASE_DOM"/>
    <property type="match status" value="2"/>
</dbReference>
<feature type="transmembrane region" description="Helical" evidence="19">
    <location>
        <begin position="265"/>
        <end position="287"/>
    </location>
</feature>
<dbReference type="GO" id="GO:0005524">
    <property type="term" value="F:ATP binding"/>
    <property type="evidence" value="ECO:0007669"/>
    <property type="project" value="UniProtKB-UniRule"/>
</dbReference>
<keyword evidence="14" id="KW-0675">Receptor</keyword>
<dbReference type="CDD" id="cd14066">
    <property type="entry name" value="STKc_IRAK"/>
    <property type="match status" value="2"/>
</dbReference>
<dbReference type="SMART" id="SM00220">
    <property type="entry name" value="S_TKc"/>
    <property type="match status" value="2"/>
</dbReference>
<keyword evidence="4" id="KW-0808">Transferase</keyword>
<keyword evidence="12 19" id="KW-0472">Membrane</keyword>
<keyword evidence="10 18" id="KW-0067">ATP-binding</keyword>
<dbReference type="GO" id="GO:0006950">
    <property type="term" value="P:response to stress"/>
    <property type="evidence" value="ECO:0007669"/>
    <property type="project" value="UniProtKB-ARBA"/>
</dbReference>
<evidence type="ECO:0000256" key="1">
    <source>
        <dbReference type="ARBA" id="ARBA00004167"/>
    </source>
</evidence>
<keyword evidence="13" id="KW-1015">Disulfide bond</keyword>
<evidence type="ECO:0000313" key="23">
    <source>
        <dbReference type="EMBL" id="KAK7343027.1"/>
    </source>
</evidence>
<evidence type="ECO:0000313" key="24">
    <source>
        <dbReference type="Proteomes" id="UP001374584"/>
    </source>
</evidence>
<accession>A0AAN9M0C4</accession>
<keyword evidence="8 18" id="KW-0547">Nucleotide-binding</keyword>
<feature type="binding site" evidence="18">
    <location>
        <position position="986"/>
    </location>
    <ligand>
        <name>ATP</name>
        <dbReference type="ChEBI" id="CHEBI:30616"/>
    </ligand>
</feature>
<feature type="signal peptide" evidence="20">
    <location>
        <begin position="1"/>
        <end position="30"/>
    </location>
</feature>
<evidence type="ECO:0000259" key="21">
    <source>
        <dbReference type="PROSITE" id="PS50011"/>
    </source>
</evidence>
<evidence type="ECO:0000256" key="3">
    <source>
        <dbReference type="ARBA" id="ARBA00022527"/>
    </source>
</evidence>
<keyword evidence="5 19" id="KW-0812">Transmembrane</keyword>
<comment type="catalytic activity">
    <reaction evidence="16">
        <text>L-threonyl-[protein] + ATP = O-phospho-L-threonyl-[protein] + ADP + H(+)</text>
        <dbReference type="Rhea" id="RHEA:46608"/>
        <dbReference type="Rhea" id="RHEA-COMP:11060"/>
        <dbReference type="Rhea" id="RHEA-COMP:11605"/>
        <dbReference type="ChEBI" id="CHEBI:15378"/>
        <dbReference type="ChEBI" id="CHEBI:30013"/>
        <dbReference type="ChEBI" id="CHEBI:30616"/>
        <dbReference type="ChEBI" id="CHEBI:61977"/>
        <dbReference type="ChEBI" id="CHEBI:456216"/>
        <dbReference type="EC" id="2.7.11.1"/>
    </reaction>
</comment>
<sequence>MGMKTKRIMIPIRVVLSFMLLLFITANAQAAIYMNSFCENSTLVSPSYKANVDTFLSWVTTDSYNGDGYNYTTVNINNHNNHDDAVYGLYSCRYDITGYFCQFCITTASKELSQRCPNTVRGIIWYDVCIIRYSDQNFIGKVSLTPVWNTTGTRKIKDSSEVKKAEDSMESLIRKATVESKTFWAVDEFEWTDNEKRYGWVQCDRAIENDECGECLHATLDIFPECCSTNVQWAIFGPSCSIRMDDQNLYQSSGNGGTSSKSRKLIISFSVFGAVALICFSIYCFWYRKRVRKDKMMLDEEKLNGDLPTLPLIAVLHSTNNFSEAFKLGEGGFGPVYKGILPDGRQIAVKRLSKFSGQGSQEFKNEVMFIAKLQHRNLVRLLGCCLEENEKILVYEYMCNASLDFHLFGDDEKRKQLDWRLRLSIINGIARGILYLHEDSRLKVIHRDLKASNVLLDDEMNPKISDFGLARAFEIGQNQANTKRVVGTYGYMAPEYAMEGLFSVKSDVFSFGVLVLEIICGRKNSGFHRAEHGQSLLLYAWSIWCAGKCLELMDPILIKSFIASEVVKCLHIGLLCVQQDAADRPTMSTVVLMLGSESMALPKPNHPAFSVGKLTSKEASASRSFKNLSINDVTVSTDLARTQIFMILIRVSVSFLFLLFTTTRAQAPIYMYNFCENSTSVSPSYKANVDSLLSWVTTDSDQSDGYNYTTVNNNNNHNNDDAVYGLYSCRYDITGYFCRFCITTAASELSRRCPDTVRAIIWYDICIIRYSNQSFSGKVSLTPIWNITGPRKIKDSAEAKKAEDSMEGLITKATIETKKFWAVDEFDWVDNEKRYGWVQCDRDIPSDECGECLHALLDIFPQCCSTNAQWAVFGPSCGIRMDDEKFYQSSGNGGTSKSRKLIISASVLGSVALLCFSVYCFWYRKRVRKDKMTFDEEKLNGDLPTIPLIAVLHSTNNFSEESILGEGGFGSVYKGILPDGRQIAVKRLSKFSGQGSQEFKNEVMFIAKLQHRNLVRLLGCCLEENEKILVYEYMCNASLDFHLFGDDEKRKQLDWGLRFSIINGIARGILYLHEDSRLKVIHRDLKASNVLLDDEMNPKISDFGLARAFEIGENQAKTKRVVGTYGYMAPEYAMEGLFSVKSDVFSFGVLVLEIICGKKNSGFHRSEHGQSLLLYAWRIWCAGKCLELMDPALIKSFIASEVVKCLHIGLLCVQQDASDRPTMSTVVLMLGSDTMTLPKPNHPAFSVGKLTSKEASASGSSKNRSINDVTVSAVLAR</sequence>
<dbReference type="PROSITE" id="PS00108">
    <property type="entry name" value="PROTEIN_KINASE_ST"/>
    <property type="match status" value="2"/>
</dbReference>
<evidence type="ECO:0000259" key="22">
    <source>
        <dbReference type="PROSITE" id="PS51473"/>
    </source>
</evidence>
<dbReference type="InterPro" id="IPR002902">
    <property type="entry name" value="GNK2"/>
</dbReference>
<feature type="domain" description="Protein kinase" evidence="21">
    <location>
        <begin position="958"/>
        <end position="1245"/>
    </location>
</feature>
<evidence type="ECO:0000256" key="2">
    <source>
        <dbReference type="ARBA" id="ARBA00012513"/>
    </source>
</evidence>
<feature type="domain" description="Gnk2-homologous" evidence="22">
    <location>
        <begin position="144"/>
        <end position="249"/>
    </location>
</feature>
<evidence type="ECO:0000256" key="18">
    <source>
        <dbReference type="PROSITE-ProRule" id="PRU10141"/>
    </source>
</evidence>
<keyword evidence="6 20" id="KW-0732">Signal</keyword>
<evidence type="ECO:0000256" key="19">
    <source>
        <dbReference type="SAM" id="Phobius"/>
    </source>
</evidence>
<dbReference type="PROSITE" id="PS00107">
    <property type="entry name" value="PROTEIN_KINASE_ATP"/>
    <property type="match status" value="1"/>
</dbReference>
<evidence type="ECO:0000256" key="14">
    <source>
        <dbReference type="ARBA" id="ARBA00023170"/>
    </source>
</evidence>
<dbReference type="GO" id="GO:0005886">
    <property type="term" value="C:plasma membrane"/>
    <property type="evidence" value="ECO:0007669"/>
    <property type="project" value="TreeGrafter"/>
</dbReference>
<dbReference type="Gene3D" id="1.10.510.10">
    <property type="entry name" value="Transferase(Phosphotransferase) domain 1"/>
    <property type="match status" value="2"/>
</dbReference>
<keyword evidence="24" id="KW-1185">Reference proteome</keyword>
<dbReference type="InterPro" id="IPR008271">
    <property type="entry name" value="Ser/Thr_kinase_AS"/>
</dbReference>
<comment type="subcellular location">
    <subcellularLocation>
        <location evidence="1">Membrane</location>
        <topology evidence="1">Single-pass membrane protein</topology>
    </subcellularLocation>
</comment>
<evidence type="ECO:0000256" key="15">
    <source>
        <dbReference type="ARBA" id="ARBA00023180"/>
    </source>
</evidence>
<feature type="domain" description="Gnk2-homologous" evidence="22">
    <location>
        <begin position="667"/>
        <end position="775"/>
    </location>
</feature>
<dbReference type="InterPro" id="IPR001245">
    <property type="entry name" value="Ser-Thr/Tyr_kinase_cat_dom"/>
</dbReference>
<dbReference type="PANTHER" id="PTHR27002:SF970">
    <property type="entry name" value="CYSTEINE-RICH RECEPTOR-LIKE KINASE"/>
    <property type="match status" value="1"/>
</dbReference>
<dbReference type="PROSITE" id="PS51473">
    <property type="entry name" value="GNK2"/>
    <property type="match status" value="4"/>
</dbReference>
<dbReference type="CDD" id="cd23509">
    <property type="entry name" value="Gnk2-like"/>
    <property type="match status" value="4"/>
</dbReference>
<feature type="chain" id="PRO_5042877933" description="non-specific serine/threonine protein kinase" evidence="20">
    <location>
        <begin position="31"/>
        <end position="1277"/>
    </location>
</feature>
<reference evidence="23 24" key="1">
    <citation type="submission" date="2024-01" db="EMBL/GenBank/DDBJ databases">
        <title>The genomes of 5 underutilized Papilionoideae crops provide insights into root nodulation and disease resistanc.</title>
        <authorList>
            <person name="Jiang F."/>
        </authorList>
    </citation>
    <scope>NUCLEOTIDE SEQUENCE [LARGE SCALE GENOMIC DNA]</scope>
    <source>
        <strain evidence="23">JINMINGXINNONG_FW02</strain>
        <tissue evidence="23">Leaves</tissue>
    </source>
</reference>
<comment type="catalytic activity">
    <reaction evidence="17">
        <text>L-seryl-[protein] + ATP = O-phospho-L-seryl-[protein] + ADP + H(+)</text>
        <dbReference type="Rhea" id="RHEA:17989"/>
        <dbReference type="Rhea" id="RHEA-COMP:9863"/>
        <dbReference type="Rhea" id="RHEA-COMP:11604"/>
        <dbReference type="ChEBI" id="CHEBI:15378"/>
        <dbReference type="ChEBI" id="CHEBI:29999"/>
        <dbReference type="ChEBI" id="CHEBI:30616"/>
        <dbReference type="ChEBI" id="CHEBI:83421"/>
        <dbReference type="ChEBI" id="CHEBI:456216"/>
        <dbReference type="EC" id="2.7.11.1"/>
    </reaction>
</comment>
<feature type="transmembrane region" description="Helical" evidence="19">
    <location>
        <begin position="901"/>
        <end position="922"/>
    </location>
</feature>
<dbReference type="PANTHER" id="PTHR27002">
    <property type="entry name" value="RECEPTOR-LIKE SERINE/THREONINE-PROTEIN KINASE SD1-8"/>
    <property type="match status" value="1"/>
</dbReference>
<dbReference type="GO" id="GO:0004674">
    <property type="term" value="F:protein serine/threonine kinase activity"/>
    <property type="evidence" value="ECO:0007669"/>
    <property type="project" value="UniProtKB-KW"/>
</dbReference>
<evidence type="ECO:0000256" key="12">
    <source>
        <dbReference type="ARBA" id="ARBA00023136"/>
    </source>
</evidence>
<keyword evidence="11 19" id="KW-1133">Transmembrane helix</keyword>
<dbReference type="EMBL" id="JAYMYR010000009">
    <property type="protein sequence ID" value="KAK7343027.1"/>
    <property type="molecule type" value="Genomic_DNA"/>
</dbReference>
<keyword evidence="15" id="KW-0325">Glycoprotein</keyword>